<protein>
    <recommendedName>
        <fullName evidence="3">BRO1 domain-containing protein</fullName>
    </recommendedName>
</protein>
<comment type="caution">
    <text evidence="4">The sequence shown here is derived from an EMBL/GenBank/DDBJ whole genome shotgun (WGS) entry which is preliminary data.</text>
</comment>
<dbReference type="InterPro" id="IPR004328">
    <property type="entry name" value="BRO1_dom"/>
</dbReference>
<evidence type="ECO:0000313" key="4">
    <source>
        <dbReference type="EMBL" id="GJJ08702.1"/>
    </source>
</evidence>
<comment type="similarity">
    <text evidence="1">Belongs to the palA/RIM20 family.</text>
</comment>
<dbReference type="PANTHER" id="PTHR23030:SF39">
    <property type="entry name" value="PROGRAMMED CELL DEATH 6-INTERACTING PROTEIN"/>
    <property type="match status" value="1"/>
</dbReference>
<feature type="region of interest" description="Disordered" evidence="2">
    <location>
        <begin position="714"/>
        <end position="815"/>
    </location>
</feature>
<reference evidence="4" key="1">
    <citation type="submission" date="2021-10" db="EMBL/GenBank/DDBJ databases">
        <title>De novo Genome Assembly of Clathrus columnatus (Basidiomycota, Fungi) Using Illumina and Nanopore Sequence Data.</title>
        <authorList>
            <person name="Ogiso-Tanaka E."/>
            <person name="Itagaki H."/>
            <person name="Hosoya T."/>
            <person name="Hosaka K."/>
        </authorList>
    </citation>
    <scope>NUCLEOTIDE SEQUENCE</scope>
    <source>
        <strain evidence="4">MO-923</strain>
    </source>
</reference>
<evidence type="ECO:0000256" key="2">
    <source>
        <dbReference type="SAM" id="MobiDB-lite"/>
    </source>
</evidence>
<feature type="compositionally biased region" description="Basic and acidic residues" evidence="2">
    <location>
        <begin position="767"/>
        <end position="779"/>
    </location>
</feature>
<dbReference type="Gene3D" id="1.20.140.50">
    <property type="entry name" value="alix/aip1 like domains"/>
    <property type="match status" value="1"/>
</dbReference>
<sequence>MSNLLTLPFKSTEAISLKNAVKSYIQREHTETHPDAFKWDINKWESLRKDATTNTVHISNGPFRYQAQLIFIATKLPPDATLYCNLAVSEDRSNGDGIKRSLAYFQNAAGVLSHIVSVIPTLIESLPPNSLLPSDLSETFFNALQHLMLAQAQESFWQRAVLEDVKVGLISKLAAKTANHYGRALEVMEDPQIESLFSRDWIAHVRIKHHHFVAAALYRKSIDDLGGNRYGEEIARLELAKVETKKGLDTARRSNVAKSVSDDIKTLSVTVETSLKRADRDNDLIYHQVVPSATSLPAIAEIKDVVAAIIPPGLSDPKSIVDEGNVILAELSGWGVLKAIDIYNIKKNDWLQLEIFQPAKDLDVLAEMQALNLPASLDALDKPIGLPPSLLGKAEEVRREDGMNYIPRLLEDLDRLSTRNRFALDKALDILDQEASEDEEMRAAFKGDVWTRPASYEANTHLTDAAKRYRDILENSENAGREFQDTWDLWSKNIEPLCWDIEDLERVVPSSTITTSSANGGSKSTQGHARALRSFLESLEDVVQSRTELVKRVHRVSNTDDVSSRFKQEESSLARWVEVRPEVFDQATEEELGKYDRYKEELEDNAGRQDQALNGIKEKNVLFLESRKEDPSVKARESALQALDLAYHKYRMLCKDLIEGIKFHNDLSTLIAELEDTCKVWVLERQKDVEWLVGSLNSVSLTGASAEEQNTAQMVASNQATSSNHSQQRSEPPLDLPPPDSNAWESISPTKGSRKKDPGSLNVAAAAEKEKAQAIRDDDFSLDLPAPNSSTWESISPPIPPSTSSFKKKTRKLAR</sequence>
<dbReference type="InterPro" id="IPR025304">
    <property type="entry name" value="ALIX_V_dom"/>
</dbReference>
<dbReference type="InterPro" id="IPR038499">
    <property type="entry name" value="BRO1_sf"/>
</dbReference>
<proteinExistence type="inferred from homology"/>
<dbReference type="SMART" id="SM01041">
    <property type="entry name" value="BRO1"/>
    <property type="match status" value="1"/>
</dbReference>
<gene>
    <name evidence="4" type="ORF">Clacol_002921</name>
</gene>
<dbReference type="PROSITE" id="PS51180">
    <property type="entry name" value="BRO1"/>
    <property type="match status" value="1"/>
</dbReference>
<evidence type="ECO:0000259" key="3">
    <source>
        <dbReference type="PROSITE" id="PS51180"/>
    </source>
</evidence>
<keyword evidence="5" id="KW-1185">Reference proteome</keyword>
<dbReference type="Gene3D" id="1.20.120.560">
    <property type="entry name" value="alix/aip1 in complex with the ypdl late domain"/>
    <property type="match status" value="1"/>
</dbReference>
<dbReference type="Proteomes" id="UP001050691">
    <property type="component" value="Unassembled WGS sequence"/>
</dbReference>
<dbReference type="Pfam" id="PF13949">
    <property type="entry name" value="ALIX_LYPXL_bnd"/>
    <property type="match status" value="1"/>
</dbReference>
<dbReference type="GO" id="GO:0005768">
    <property type="term" value="C:endosome"/>
    <property type="evidence" value="ECO:0007669"/>
    <property type="project" value="TreeGrafter"/>
</dbReference>
<evidence type="ECO:0000256" key="1">
    <source>
        <dbReference type="ARBA" id="ARBA00038154"/>
    </source>
</evidence>
<feature type="compositionally biased region" description="Polar residues" evidence="2">
    <location>
        <begin position="714"/>
        <end position="730"/>
    </location>
</feature>
<accession>A0AAV5A243</accession>
<dbReference type="PANTHER" id="PTHR23030">
    <property type="entry name" value="PCD6 INTERACTING PROTEIN-RELATED"/>
    <property type="match status" value="1"/>
</dbReference>
<dbReference type="AlphaFoldDB" id="A0AAV5A243"/>
<feature type="domain" description="BRO1" evidence="3">
    <location>
        <begin position="3"/>
        <end position="349"/>
    </location>
</feature>
<dbReference type="Pfam" id="PF03097">
    <property type="entry name" value="BRO1"/>
    <property type="match status" value="2"/>
</dbReference>
<feature type="compositionally biased region" description="Basic residues" evidence="2">
    <location>
        <begin position="806"/>
        <end position="815"/>
    </location>
</feature>
<dbReference type="Gene3D" id="1.25.40.280">
    <property type="entry name" value="alix/aip1 like domains"/>
    <property type="match status" value="1"/>
</dbReference>
<organism evidence="4 5">
    <name type="scientific">Clathrus columnatus</name>
    <dbReference type="NCBI Taxonomy" id="1419009"/>
    <lineage>
        <taxon>Eukaryota</taxon>
        <taxon>Fungi</taxon>
        <taxon>Dikarya</taxon>
        <taxon>Basidiomycota</taxon>
        <taxon>Agaricomycotina</taxon>
        <taxon>Agaricomycetes</taxon>
        <taxon>Phallomycetidae</taxon>
        <taxon>Phallales</taxon>
        <taxon>Clathraceae</taxon>
        <taxon>Clathrus</taxon>
    </lineage>
</organism>
<name>A0AAV5A243_9AGAM</name>
<dbReference type="EMBL" id="BPWL01000003">
    <property type="protein sequence ID" value="GJJ08702.1"/>
    <property type="molecule type" value="Genomic_DNA"/>
</dbReference>
<evidence type="ECO:0000313" key="5">
    <source>
        <dbReference type="Proteomes" id="UP001050691"/>
    </source>
</evidence>